<dbReference type="EMBL" id="CAJNRG010009087">
    <property type="protein sequence ID" value="CAF2110027.1"/>
    <property type="molecule type" value="Genomic_DNA"/>
</dbReference>
<dbReference type="Proteomes" id="UP000663887">
    <property type="component" value="Unassembled WGS sequence"/>
</dbReference>
<dbReference type="PANTHER" id="PTHR46068">
    <property type="entry name" value="PROTEIN CBG27172"/>
    <property type="match status" value="1"/>
</dbReference>
<comment type="caution">
    <text evidence="1">The sequence shown here is derived from an EMBL/GenBank/DDBJ whole genome shotgun (WGS) entry which is preliminary data.</text>
</comment>
<dbReference type="GO" id="GO:0003676">
    <property type="term" value="F:nucleic acid binding"/>
    <property type="evidence" value="ECO:0007669"/>
    <property type="project" value="InterPro"/>
</dbReference>
<dbReference type="InterPro" id="IPR036397">
    <property type="entry name" value="RNaseH_sf"/>
</dbReference>
<protein>
    <recommendedName>
        <fullName evidence="4">Transposase</fullName>
    </recommendedName>
</protein>
<gene>
    <name evidence="2" type="ORF">UXM345_LOCUS33083</name>
    <name evidence="1" type="ORF">XDN619_LOCUS20565</name>
</gene>
<evidence type="ECO:0000313" key="1">
    <source>
        <dbReference type="EMBL" id="CAF2110027.1"/>
    </source>
</evidence>
<evidence type="ECO:0000313" key="2">
    <source>
        <dbReference type="EMBL" id="CAF4294874.1"/>
    </source>
</evidence>
<organism evidence="1 3">
    <name type="scientific">Rotaria magnacalcarata</name>
    <dbReference type="NCBI Taxonomy" id="392030"/>
    <lineage>
        <taxon>Eukaryota</taxon>
        <taxon>Metazoa</taxon>
        <taxon>Spiralia</taxon>
        <taxon>Gnathifera</taxon>
        <taxon>Rotifera</taxon>
        <taxon>Eurotatoria</taxon>
        <taxon>Bdelloidea</taxon>
        <taxon>Philodinida</taxon>
        <taxon>Philodinidae</taxon>
        <taxon>Rotaria</taxon>
    </lineage>
</organism>
<dbReference type="PANTHER" id="PTHR46068:SF1">
    <property type="entry name" value="TRANSPOSASE IS30-LIKE HTH DOMAIN-CONTAINING PROTEIN"/>
    <property type="match status" value="1"/>
</dbReference>
<dbReference type="AlphaFoldDB" id="A0A816UG77"/>
<dbReference type="Gene3D" id="3.30.420.10">
    <property type="entry name" value="Ribonuclease H-like superfamily/Ribonuclease H"/>
    <property type="match status" value="1"/>
</dbReference>
<evidence type="ECO:0000313" key="3">
    <source>
        <dbReference type="Proteomes" id="UP000663887"/>
    </source>
</evidence>
<sequence>MKSKDLQNIVVSKYRNGDEPTKIFRDLSGGLSLETIKRWCKMIDTIGSIDLTYSTGRPRIVRTPGAIEKVKNRADAGGRVSIRKLARDLRISRISIHRILKKDLKYSAYKKKFQPFLTDAHKAKRKAFANWVRINFRKEQTMRILFSDEKNFDIDGVYNLQSDRVWAPSRAIANEKGGIVEKRKFPQKVMVWLGACSNGISSLVIFEEVTVDHARYIKEQDGATPHIHQLTQQWCQGHFPSFIGKDRWPPNSPDLNSLDHSIWDWNKIASKEH</sequence>
<reference evidence="1" key="1">
    <citation type="submission" date="2021-02" db="EMBL/GenBank/DDBJ databases">
        <authorList>
            <person name="Nowell W R."/>
        </authorList>
    </citation>
    <scope>NUCLEOTIDE SEQUENCE</scope>
</reference>
<proteinExistence type="predicted"/>
<name>A0A816UG77_9BILA</name>
<dbReference type="EMBL" id="CAJOBF010010676">
    <property type="protein sequence ID" value="CAF4294874.1"/>
    <property type="molecule type" value="Genomic_DNA"/>
</dbReference>
<evidence type="ECO:0008006" key="4">
    <source>
        <dbReference type="Google" id="ProtNLM"/>
    </source>
</evidence>
<accession>A0A816UG77</accession>
<dbReference type="Proteomes" id="UP000663842">
    <property type="component" value="Unassembled WGS sequence"/>
</dbReference>